<name>D5X530_THIK1</name>
<dbReference type="InterPro" id="IPR021327">
    <property type="entry name" value="DUF2934"/>
</dbReference>
<dbReference type="HOGENOM" id="CLU_2511638_0_0_4"/>
<accession>D5X530</accession>
<organism evidence="2">
    <name type="scientific">Thiomonas intermedia (strain K12)</name>
    <name type="common">Thiobacillus intermedius</name>
    <dbReference type="NCBI Taxonomy" id="75379"/>
    <lineage>
        <taxon>Bacteria</taxon>
        <taxon>Pseudomonadati</taxon>
        <taxon>Pseudomonadota</taxon>
        <taxon>Betaproteobacteria</taxon>
        <taxon>Burkholderiales</taxon>
        <taxon>Thiomonas</taxon>
    </lineage>
</organism>
<feature type="region of interest" description="Disordered" evidence="1">
    <location>
        <begin position="52"/>
        <end position="85"/>
    </location>
</feature>
<dbReference type="AlphaFoldDB" id="D5X530"/>
<feature type="compositionally biased region" description="Low complexity" evidence="1">
    <location>
        <begin position="62"/>
        <end position="71"/>
    </location>
</feature>
<evidence type="ECO:0000256" key="1">
    <source>
        <dbReference type="SAM" id="MobiDB-lite"/>
    </source>
</evidence>
<feature type="compositionally biased region" description="Basic and acidic residues" evidence="1">
    <location>
        <begin position="72"/>
        <end position="85"/>
    </location>
</feature>
<proteinExistence type="predicted"/>
<dbReference type="Pfam" id="PF11154">
    <property type="entry name" value="DUF2934"/>
    <property type="match status" value="1"/>
</dbReference>
<gene>
    <name evidence="2" type="ordered locus">Tint_0446</name>
</gene>
<protein>
    <recommendedName>
        <fullName evidence="3">DUF2934 domain-containing protein</fullName>
    </recommendedName>
</protein>
<dbReference type="BioCyc" id="TINT75379:TINT_RS02250-MONOMER"/>
<dbReference type="KEGG" id="tin:Tint_0446"/>
<evidence type="ECO:0000313" key="2">
    <source>
        <dbReference type="EMBL" id="ADG29854.1"/>
    </source>
</evidence>
<sequence>METQKSSSVSAEQLQHMIAEAAFYRAERQGFQGDPVEDWLQAEVEIEALLRGVQEPKHSSAKRAQSAAEASAHARSEPKAAARKK</sequence>
<evidence type="ECO:0008006" key="3">
    <source>
        <dbReference type="Google" id="ProtNLM"/>
    </source>
</evidence>
<reference evidence="2" key="1">
    <citation type="submission" date="2010-04" db="EMBL/GenBank/DDBJ databases">
        <title>Complete sequence of Thiomonas intermedia K12.</title>
        <authorList>
            <consortium name="US DOE Joint Genome Institute"/>
            <person name="Lucas S."/>
            <person name="Copeland A."/>
            <person name="Lapidus A."/>
            <person name="Cheng J.-F."/>
            <person name="Bruce D."/>
            <person name="Goodwin L."/>
            <person name="Pitluck S."/>
            <person name="Davenport K."/>
            <person name="Detter J.C."/>
            <person name="Han C."/>
            <person name="Tapia R."/>
            <person name="Land M."/>
            <person name="Hauser L."/>
            <person name="Kyrpides N."/>
            <person name="Ovchinnikova G."/>
            <person name="Kerfeld C.A."/>
            <person name="Cannon G.C."/>
            <person name="Heinhorst S."/>
            <person name="Woyke T."/>
        </authorList>
    </citation>
    <scope>NUCLEOTIDE SEQUENCE [LARGE SCALE GENOMIC DNA]</scope>
    <source>
        <strain evidence="2">K12</strain>
    </source>
</reference>
<dbReference type="EMBL" id="CP002021">
    <property type="protein sequence ID" value="ADG29854.1"/>
    <property type="molecule type" value="Genomic_DNA"/>
</dbReference>